<feature type="transmembrane region" description="Helical" evidence="1">
    <location>
        <begin position="75"/>
        <end position="94"/>
    </location>
</feature>
<dbReference type="AlphaFoldDB" id="A0A6J6LQ48"/>
<feature type="transmembrane region" description="Helical" evidence="1">
    <location>
        <begin position="100"/>
        <end position="121"/>
    </location>
</feature>
<evidence type="ECO:0000256" key="1">
    <source>
        <dbReference type="SAM" id="Phobius"/>
    </source>
</evidence>
<sequence>MNINAMRTILKAGSTVFGLSALFLLIFPCTFLDLLQLDKSDGMAWSMRMIGITLIALAGNMWNNSQQRNDQRVANVAKIMCVCAAGLGVLTLMIPAQLGWFTYLYAAIGFGFSLAYLFAILKKN</sequence>
<feature type="transmembrane region" description="Helical" evidence="1">
    <location>
        <begin position="42"/>
        <end position="63"/>
    </location>
</feature>
<evidence type="ECO:0000313" key="2">
    <source>
        <dbReference type="EMBL" id="CAB4664007.1"/>
    </source>
</evidence>
<keyword evidence="1" id="KW-0812">Transmembrane</keyword>
<proteinExistence type="predicted"/>
<keyword evidence="1" id="KW-1133">Transmembrane helix</keyword>
<gene>
    <name evidence="2" type="ORF">UFOPK2329_00126</name>
</gene>
<organism evidence="2">
    <name type="scientific">freshwater metagenome</name>
    <dbReference type="NCBI Taxonomy" id="449393"/>
    <lineage>
        <taxon>unclassified sequences</taxon>
        <taxon>metagenomes</taxon>
        <taxon>ecological metagenomes</taxon>
    </lineage>
</organism>
<name>A0A6J6LQ48_9ZZZZ</name>
<dbReference type="EMBL" id="CAEZWZ010000007">
    <property type="protein sequence ID" value="CAB4664007.1"/>
    <property type="molecule type" value="Genomic_DNA"/>
</dbReference>
<reference evidence="2" key="1">
    <citation type="submission" date="2020-05" db="EMBL/GenBank/DDBJ databases">
        <authorList>
            <person name="Chiriac C."/>
            <person name="Salcher M."/>
            <person name="Ghai R."/>
            <person name="Kavagutti S V."/>
        </authorList>
    </citation>
    <scope>NUCLEOTIDE SEQUENCE</scope>
</reference>
<accession>A0A6J6LQ48</accession>
<protein>
    <submittedName>
        <fullName evidence="2">Unannotated protein</fullName>
    </submittedName>
</protein>
<keyword evidence="1" id="KW-0472">Membrane</keyword>